<dbReference type="Gene3D" id="3.40.570.10">
    <property type="entry name" value="Extracellular Endonuclease, subunit A"/>
    <property type="match status" value="1"/>
</dbReference>
<comment type="caution">
    <text evidence="13">The sequence shown here is derived from an EMBL/GenBank/DDBJ whole genome shotgun (WGS) entry which is preliminary data.</text>
</comment>
<dbReference type="GO" id="GO:0004519">
    <property type="term" value="F:endonuclease activity"/>
    <property type="evidence" value="ECO:0007669"/>
    <property type="project" value="UniProtKB-KW"/>
</dbReference>
<reference evidence="13" key="1">
    <citation type="submission" date="2023-05" db="EMBL/GenBank/DDBJ databases">
        <title>Whole genome sequence of Commensalibacter sp.</title>
        <authorList>
            <person name="Charoenyingcharoen P."/>
            <person name="Yukphan P."/>
        </authorList>
    </citation>
    <scope>NUCLEOTIDE SEQUENCE</scope>
    <source>
        <strain evidence="13">TBRC 10068</strain>
    </source>
</reference>
<dbReference type="Pfam" id="PF01223">
    <property type="entry name" value="Endonuclease_NS"/>
    <property type="match status" value="1"/>
</dbReference>
<dbReference type="InterPro" id="IPR044929">
    <property type="entry name" value="DNA/RNA_non-sp_Endonuclease_sf"/>
</dbReference>
<dbReference type="PANTHER" id="PTHR13966">
    <property type="entry name" value="ENDONUCLEASE RELATED"/>
    <property type="match status" value="1"/>
</dbReference>
<evidence type="ECO:0000313" key="14">
    <source>
        <dbReference type="Proteomes" id="UP001431775"/>
    </source>
</evidence>
<dbReference type="InterPro" id="IPR001604">
    <property type="entry name" value="Endo_G_ENPP1-like_dom"/>
</dbReference>
<dbReference type="InterPro" id="IPR020821">
    <property type="entry name" value="ENPP1-3/EXOG-like_nuc-like"/>
</dbReference>
<keyword evidence="10" id="KW-0732">Signal</keyword>
<dbReference type="RefSeq" id="WP_281462890.1">
    <property type="nucleotide sequence ID" value="NZ_JASBAN010000001.1"/>
</dbReference>
<feature type="domain" description="ENPP1-3/EXOG-like endonuclease/phosphodiesterase" evidence="11">
    <location>
        <begin position="58"/>
        <end position="240"/>
    </location>
</feature>
<dbReference type="EMBL" id="JASBAN010000001">
    <property type="protein sequence ID" value="MDI2113278.1"/>
    <property type="molecule type" value="Genomic_DNA"/>
</dbReference>
<evidence type="ECO:0000256" key="4">
    <source>
        <dbReference type="ARBA" id="ARBA00022723"/>
    </source>
</evidence>
<keyword evidence="3 8" id="KW-0540">Nuclease</keyword>
<dbReference type="InterPro" id="IPR018524">
    <property type="entry name" value="DNA/RNA_endonuclease_AS"/>
</dbReference>
<dbReference type="Proteomes" id="UP001431775">
    <property type="component" value="Unassembled WGS sequence"/>
</dbReference>
<accession>A0ABT6Q8P3</accession>
<dbReference type="PROSITE" id="PS01070">
    <property type="entry name" value="NUCLEASE_NON_SPEC"/>
    <property type="match status" value="1"/>
</dbReference>
<dbReference type="PANTHER" id="PTHR13966:SF5">
    <property type="entry name" value="ENDONUCLEASE G, MITOCHONDRIAL"/>
    <property type="match status" value="1"/>
</dbReference>
<feature type="domain" description="DNA/RNA non-specific endonuclease/pyrophosphatase/phosphodiesterase" evidence="12">
    <location>
        <begin position="57"/>
        <end position="234"/>
    </location>
</feature>
<keyword evidence="6 8" id="KW-0378">Hydrolase</keyword>
<organism evidence="13 14">
    <name type="scientific">Commensalibacter nepenthis</name>
    <dbReference type="NCBI Taxonomy" id="3043872"/>
    <lineage>
        <taxon>Bacteria</taxon>
        <taxon>Pseudomonadati</taxon>
        <taxon>Pseudomonadota</taxon>
        <taxon>Alphaproteobacteria</taxon>
        <taxon>Acetobacterales</taxon>
        <taxon>Acetobacteraceae</taxon>
    </lineage>
</organism>
<dbReference type="EC" id="3.1.30.-" evidence="8"/>
<dbReference type="SMART" id="SM00477">
    <property type="entry name" value="NUC"/>
    <property type="match status" value="1"/>
</dbReference>
<keyword evidence="14" id="KW-1185">Reference proteome</keyword>
<feature type="signal peptide" evidence="10">
    <location>
        <begin position="1"/>
        <end position="20"/>
    </location>
</feature>
<dbReference type="InterPro" id="IPR044925">
    <property type="entry name" value="His-Me_finger_sf"/>
</dbReference>
<dbReference type="SUPFAM" id="SSF54060">
    <property type="entry name" value="His-Me finger endonucleases"/>
    <property type="match status" value="1"/>
</dbReference>
<evidence type="ECO:0000256" key="1">
    <source>
        <dbReference type="ARBA" id="ARBA00001946"/>
    </source>
</evidence>
<evidence type="ECO:0000259" key="12">
    <source>
        <dbReference type="SMART" id="SM00892"/>
    </source>
</evidence>
<feature type="region of interest" description="Disordered" evidence="9">
    <location>
        <begin position="247"/>
        <end position="269"/>
    </location>
</feature>
<evidence type="ECO:0000256" key="6">
    <source>
        <dbReference type="ARBA" id="ARBA00022801"/>
    </source>
</evidence>
<proteinExistence type="inferred from homology"/>
<evidence type="ECO:0000256" key="8">
    <source>
        <dbReference type="RuleBase" id="RU366055"/>
    </source>
</evidence>
<comment type="similarity">
    <text evidence="2 8">Belongs to the DNA/RNA non-specific endonuclease family.</text>
</comment>
<name>A0ABT6Q8P3_9PROT</name>
<evidence type="ECO:0000256" key="2">
    <source>
        <dbReference type="ARBA" id="ARBA00010052"/>
    </source>
</evidence>
<sequence>MKKIYIAALFGLLITVPAKAYLACPYVVPMPSITASSAPLINSEPTPLAGEADKKNCDSGYAWGFSTKTNVNVYAAEHITKDQILKAREMRRFGTFDNRDPLIQNYRNSGYDRGHMAPSGDMGDYESQVKTFVPQNLVPQTRQLNSGKWNWIENQTRQMAVQNSEVYVVTGPYFQGRTKKVGKDNLWVPYATWKAIYIPSLKQAGVYFCRNTQKPICYIQTVAFFTEKTGIDPFPTLAHSIKEQKPNFPKMGKYQKKSNSPGKHQRYNY</sequence>
<keyword evidence="7" id="KW-0460">Magnesium</keyword>
<evidence type="ECO:0000256" key="3">
    <source>
        <dbReference type="ARBA" id="ARBA00022722"/>
    </source>
</evidence>
<keyword evidence="5 8" id="KW-0255">Endonuclease</keyword>
<protein>
    <recommendedName>
        <fullName evidence="8">Endonuclease</fullName>
        <ecNumber evidence="8">3.1.30.-</ecNumber>
    </recommendedName>
</protein>
<evidence type="ECO:0000256" key="7">
    <source>
        <dbReference type="ARBA" id="ARBA00022842"/>
    </source>
</evidence>
<evidence type="ECO:0000313" key="13">
    <source>
        <dbReference type="EMBL" id="MDI2113278.1"/>
    </source>
</evidence>
<evidence type="ECO:0000256" key="5">
    <source>
        <dbReference type="ARBA" id="ARBA00022759"/>
    </source>
</evidence>
<feature type="chain" id="PRO_5047138016" description="Endonuclease" evidence="10">
    <location>
        <begin position="21"/>
        <end position="269"/>
    </location>
</feature>
<evidence type="ECO:0000259" key="11">
    <source>
        <dbReference type="SMART" id="SM00477"/>
    </source>
</evidence>
<keyword evidence="4 8" id="KW-0479">Metal-binding</keyword>
<gene>
    <name evidence="13" type="ORF">QJV33_08340</name>
</gene>
<evidence type="ECO:0000256" key="10">
    <source>
        <dbReference type="SAM" id="SignalP"/>
    </source>
</evidence>
<comment type="cofactor">
    <cofactor evidence="1 8">
        <name>Mg(2+)</name>
        <dbReference type="ChEBI" id="CHEBI:18420"/>
    </cofactor>
</comment>
<dbReference type="InterPro" id="IPR040255">
    <property type="entry name" value="Non-specific_endonuclease"/>
</dbReference>
<evidence type="ECO:0000256" key="9">
    <source>
        <dbReference type="SAM" id="MobiDB-lite"/>
    </source>
</evidence>
<dbReference type="SMART" id="SM00892">
    <property type="entry name" value="Endonuclease_NS"/>
    <property type="match status" value="1"/>
</dbReference>